<comment type="caution">
    <text evidence="6">The sequence shown here is derived from an EMBL/GenBank/DDBJ whole genome shotgun (WGS) entry which is preliminary data.</text>
</comment>
<dbReference type="GO" id="GO:0006508">
    <property type="term" value="P:proteolysis"/>
    <property type="evidence" value="ECO:0007669"/>
    <property type="project" value="UniProtKB-KW"/>
</dbReference>
<evidence type="ECO:0000256" key="4">
    <source>
        <dbReference type="SAM" id="MobiDB-lite"/>
    </source>
</evidence>
<proteinExistence type="predicted"/>
<evidence type="ECO:0000313" key="6">
    <source>
        <dbReference type="EMBL" id="GEP09818.1"/>
    </source>
</evidence>
<dbReference type="Proteomes" id="UP000321750">
    <property type="component" value="Unassembled WGS sequence"/>
</dbReference>
<evidence type="ECO:0000313" key="7">
    <source>
        <dbReference type="Proteomes" id="UP000321750"/>
    </source>
</evidence>
<evidence type="ECO:0000259" key="5">
    <source>
        <dbReference type="Pfam" id="PF04586"/>
    </source>
</evidence>
<keyword evidence="1" id="KW-1188">Viral release from host cell</keyword>
<keyword evidence="7" id="KW-1185">Reference proteome</keyword>
<feature type="compositionally biased region" description="Polar residues" evidence="4">
    <location>
        <begin position="171"/>
        <end position="184"/>
    </location>
</feature>
<sequence length="397" mass="42971">MWTTGASVRRYDWWDGTEYDEVLSVDSKAIRLERLNLGAPFLDSHCSYGCDNVIGSVVPGTAKIEDGRGLATIKLSKAAGVADTVQKIGEGVIRNVSVGYWIHKVEKTEADDGTVARWDVVDWEPLEISAVPVPADAASQIRSEQGDGAGEGPVTRSCLIVTRNPAKRPPTTANEGSSMANRTPKTAPKGKRTAKTTAEIEAEKKRLAEARAAARAAKRAGEDESDEDEDERDEEQDEERDGDDADNDESTSDDERDGDDDSEDDVERDSDEDEDDDEAERSAPAPSKRKNLTAAEVREAAQEAVRADRARCSEIRSIAAKFGLPKFGERHAAQDTSVRAFKELVLEKLAARQAQRGTTTFAAASTAGVGENYRAATPNARDYDKGAAEARALLGKK</sequence>
<reference evidence="6 7" key="1">
    <citation type="submission" date="2019-07" db="EMBL/GenBank/DDBJ databases">
        <title>Whole genome shotgun sequence of Methylobacterium gnaphalii NBRC 107716.</title>
        <authorList>
            <person name="Hosoyama A."/>
            <person name="Uohara A."/>
            <person name="Ohji S."/>
            <person name="Ichikawa N."/>
        </authorList>
    </citation>
    <scope>NUCLEOTIDE SEQUENCE [LARGE SCALE GENOMIC DNA]</scope>
    <source>
        <strain evidence="6 7">NBRC 107716</strain>
    </source>
</reference>
<evidence type="ECO:0000256" key="2">
    <source>
        <dbReference type="ARBA" id="ARBA00022670"/>
    </source>
</evidence>
<gene>
    <name evidence="6" type="ORF">MGN01_16630</name>
</gene>
<dbReference type="EMBL" id="BJZV01000007">
    <property type="protein sequence ID" value="GEP09818.1"/>
    <property type="molecule type" value="Genomic_DNA"/>
</dbReference>
<dbReference type="AlphaFoldDB" id="A0A512JIM5"/>
<keyword evidence="3" id="KW-0378">Hydrolase</keyword>
<dbReference type="RefSeq" id="WP_170245886.1">
    <property type="nucleotide sequence ID" value="NZ_BJZV01000007.1"/>
</dbReference>
<dbReference type="Pfam" id="PF04586">
    <property type="entry name" value="Peptidase_S78"/>
    <property type="match status" value="1"/>
</dbReference>
<keyword evidence="2" id="KW-0645">Protease</keyword>
<protein>
    <recommendedName>
        <fullName evidence="5">Prohead serine protease domain-containing protein</fullName>
    </recommendedName>
</protein>
<dbReference type="InterPro" id="IPR054613">
    <property type="entry name" value="Peptidase_S78_dom"/>
</dbReference>
<feature type="domain" description="Prohead serine protease" evidence="5">
    <location>
        <begin position="51"/>
        <end position="142"/>
    </location>
</feature>
<accession>A0A512JIM5</accession>
<organism evidence="6 7">
    <name type="scientific">Methylobacterium gnaphalii</name>
    <dbReference type="NCBI Taxonomy" id="1010610"/>
    <lineage>
        <taxon>Bacteria</taxon>
        <taxon>Pseudomonadati</taxon>
        <taxon>Pseudomonadota</taxon>
        <taxon>Alphaproteobacteria</taxon>
        <taxon>Hyphomicrobiales</taxon>
        <taxon>Methylobacteriaceae</taxon>
        <taxon>Methylobacterium</taxon>
    </lineage>
</organism>
<evidence type="ECO:0000256" key="1">
    <source>
        <dbReference type="ARBA" id="ARBA00022612"/>
    </source>
</evidence>
<evidence type="ECO:0000256" key="3">
    <source>
        <dbReference type="ARBA" id="ARBA00022801"/>
    </source>
</evidence>
<dbReference type="GO" id="GO:0008233">
    <property type="term" value="F:peptidase activity"/>
    <property type="evidence" value="ECO:0007669"/>
    <property type="project" value="UniProtKB-KW"/>
</dbReference>
<feature type="region of interest" description="Disordered" evidence="4">
    <location>
        <begin position="162"/>
        <end position="295"/>
    </location>
</feature>
<name>A0A512JIM5_9HYPH</name>
<feature type="compositionally biased region" description="Acidic residues" evidence="4">
    <location>
        <begin position="223"/>
        <end position="279"/>
    </location>
</feature>